<dbReference type="EnsemblPlants" id="KQK90629">
    <property type="protein sequence ID" value="KQK90629"/>
    <property type="gene ID" value="SETIT_040606mg"/>
</dbReference>
<keyword evidence="3" id="KW-1185">Reference proteome</keyword>
<dbReference type="Proteomes" id="UP000004995">
    <property type="component" value="Unassembled WGS sequence"/>
</dbReference>
<organism evidence="2 3">
    <name type="scientific">Setaria italica</name>
    <name type="common">Foxtail millet</name>
    <name type="synonym">Panicum italicum</name>
    <dbReference type="NCBI Taxonomy" id="4555"/>
    <lineage>
        <taxon>Eukaryota</taxon>
        <taxon>Viridiplantae</taxon>
        <taxon>Streptophyta</taxon>
        <taxon>Embryophyta</taxon>
        <taxon>Tracheophyta</taxon>
        <taxon>Spermatophyta</taxon>
        <taxon>Magnoliopsida</taxon>
        <taxon>Liliopsida</taxon>
        <taxon>Poales</taxon>
        <taxon>Poaceae</taxon>
        <taxon>PACMAD clade</taxon>
        <taxon>Panicoideae</taxon>
        <taxon>Panicodae</taxon>
        <taxon>Paniceae</taxon>
        <taxon>Cenchrinae</taxon>
        <taxon>Setaria</taxon>
    </lineage>
</organism>
<reference evidence="2" key="2">
    <citation type="submission" date="2018-08" db="UniProtKB">
        <authorList>
            <consortium name="EnsemblPlants"/>
        </authorList>
    </citation>
    <scope>IDENTIFICATION</scope>
    <source>
        <strain evidence="2">Yugu1</strain>
    </source>
</reference>
<dbReference type="EMBL" id="AGNK02005951">
    <property type="status" value="NOT_ANNOTATED_CDS"/>
    <property type="molecule type" value="Genomic_DNA"/>
</dbReference>
<sequence>MRSASASCRCTPAHGAPRHPSRAPDPPVPRVRGQRG</sequence>
<accession>K4ANV8</accession>
<dbReference type="HOGENOM" id="CLU_3360643_0_0_1"/>
<reference evidence="3" key="1">
    <citation type="journal article" date="2012" name="Nat. Biotechnol.">
        <title>Reference genome sequence of the model plant Setaria.</title>
        <authorList>
            <person name="Bennetzen J.L."/>
            <person name="Schmutz J."/>
            <person name="Wang H."/>
            <person name="Percifield R."/>
            <person name="Hawkins J."/>
            <person name="Pontaroli A.C."/>
            <person name="Estep M."/>
            <person name="Feng L."/>
            <person name="Vaughn J.N."/>
            <person name="Grimwood J."/>
            <person name="Jenkins J."/>
            <person name="Barry K."/>
            <person name="Lindquist E."/>
            <person name="Hellsten U."/>
            <person name="Deshpande S."/>
            <person name="Wang X."/>
            <person name="Wu X."/>
            <person name="Mitros T."/>
            <person name="Triplett J."/>
            <person name="Yang X."/>
            <person name="Ye C.Y."/>
            <person name="Mauro-Herrera M."/>
            <person name="Wang L."/>
            <person name="Li P."/>
            <person name="Sharma M."/>
            <person name="Sharma R."/>
            <person name="Ronald P.C."/>
            <person name="Panaud O."/>
            <person name="Kellogg E.A."/>
            <person name="Brutnell T.P."/>
            <person name="Doust A.N."/>
            <person name="Tuskan G.A."/>
            <person name="Rokhsar D."/>
            <person name="Devos K.M."/>
        </authorList>
    </citation>
    <scope>NUCLEOTIDE SEQUENCE [LARGE SCALE GENOMIC DNA]</scope>
    <source>
        <strain evidence="3">cv. Yugu1</strain>
    </source>
</reference>
<feature type="region of interest" description="Disordered" evidence="1">
    <location>
        <begin position="1"/>
        <end position="36"/>
    </location>
</feature>
<name>K4ANV8_SETIT</name>
<proteinExistence type="predicted"/>
<evidence type="ECO:0000256" key="1">
    <source>
        <dbReference type="SAM" id="MobiDB-lite"/>
    </source>
</evidence>
<evidence type="ECO:0000313" key="2">
    <source>
        <dbReference type="EnsemblPlants" id="KQK90629"/>
    </source>
</evidence>
<dbReference type="Gramene" id="KQK90629">
    <property type="protein sequence ID" value="KQK90629"/>
    <property type="gene ID" value="SETIT_040606mg"/>
</dbReference>
<evidence type="ECO:0000313" key="3">
    <source>
        <dbReference type="Proteomes" id="UP000004995"/>
    </source>
</evidence>
<dbReference type="InParanoid" id="K4ANV8"/>
<dbReference type="AlphaFoldDB" id="K4ANV8"/>
<protein>
    <submittedName>
        <fullName evidence="2">Uncharacterized protein</fullName>
    </submittedName>
</protein>